<reference evidence="1 2" key="1">
    <citation type="submission" date="2016-10" db="EMBL/GenBank/DDBJ databases">
        <authorList>
            <person name="Cai Z."/>
        </authorList>
    </citation>
    <scope>NUCLEOTIDE SEQUENCE [LARGE SCALE GENOMIC DNA]</scope>
</reference>
<gene>
    <name evidence="1" type="ORF">BQ4739_LOCUS15576</name>
</gene>
<proteinExistence type="predicted"/>
<dbReference type="AlphaFoldDB" id="A0A383WDU5"/>
<evidence type="ECO:0000313" key="2">
    <source>
        <dbReference type="Proteomes" id="UP000256970"/>
    </source>
</evidence>
<dbReference type="Proteomes" id="UP000256970">
    <property type="component" value="Unassembled WGS sequence"/>
</dbReference>
<evidence type="ECO:0000313" key="1">
    <source>
        <dbReference type="EMBL" id="SZX75289.1"/>
    </source>
</evidence>
<sequence length="202" mass="21819">MPFSSDAQLEEDLLTGLQHTTQLTQLDLQLCSEFSCKQLPARLVGVVAGTPLCSLSLSSSRGTVELVAVSTLTQVTRLSLHQAGRPQVDMQQLGVGLGSLKCLQSSEIAVDAALAVADHVQGFVEAVVLRQPPLGFVDVRLAGVTGDAGVVEWAGCMQQHWRQLLRAQWQWQEHHVHMAAVTWSEGVLLVGLGEDKDFAEEV</sequence>
<dbReference type="EMBL" id="FNXT01001228">
    <property type="protein sequence ID" value="SZX75289.1"/>
    <property type="molecule type" value="Genomic_DNA"/>
</dbReference>
<accession>A0A383WDU5</accession>
<name>A0A383WDU5_TETOB</name>
<keyword evidence="2" id="KW-1185">Reference proteome</keyword>
<protein>
    <submittedName>
        <fullName evidence="1">Uncharacterized protein</fullName>
    </submittedName>
</protein>
<organism evidence="1 2">
    <name type="scientific">Tetradesmus obliquus</name>
    <name type="common">Green alga</name>
    <name type="synonym">Acutodesmus obliquus</name>
    <dbReference type="NCBI Taxonomy" id="3088"/>
    <lineage>
        <taxon>Eukaryota</taxon>
        <taxon>Viridiplantae</taxon>
        <taxon>Chlorophyta</taxon>
        <taxon>core chlorophytes</taxon>
        <taxon>Chlorophyceae</taxon>
        <taxon>CS clade</taxon>
        <taxon>Sphaeropleales</taxon>
        <taxon>Scenedesmaceae</taxon>
        <taxon>Tetradesmus</taxon>
    </lineage>
</organism>